<proteinExistence type="inferred from homology"/>
<dbReference type="PANTHER" id="PTHR31339">
    <property type="entry name" value="PECTIN LYASE-RELATED"/>
    <property type="match status" value="1"/>
</dbReference>
<name>A0ABT2PZ70_9MOLU</name>
<dbReference type="InterPro" id="IPR012334">
    <property type="entry name" value="Pectin_lyas_fold"/>
</dbReference>
<dbReference type="PROSITE" id="PS00502">
    <property type="entry name" value="POLYGALACTURONASE"/>
    <property type="match status" value="1"/>
</dbReference>
<comment type="similarity">
    <text evidence="1 4">Belongs to the glycosyl hydrolase 28 family.</text>
</comment>
<keyword evidence="2 4" id="KW-0378">Hydrolase</keyword>
<evidence type="ECO:0000313" key="6">
    <source>
        <dbReference type="Proteomes" id="UP001209076"/>
    </source>
</evidence>
<dbReference type="EMBL" id="JAOEGN010000008">
    <property type="protein sequence ID" value="MCU0105022.1"/>
    <property type="molecule type" value="Genomic_DNA"/>
</dbReference>
<dbReference type="SUPFAM" id="SSF51126">
    <property type="entry name" value="Pectin lyase-like"/>
    <property type="match status" value="1"/>
</dbReference>
<dbReference type="PANTHER" id="PTHR31339:SF9">
    <property type="entry name" value="PLASMIN AND FIBRONECTIN-BINDING PROTEIN A"/>
    <property type="match status" value="1"/>
</dbReference>
<evidence type="ECO:0000256" key="2">
    <source>
        <dbReference type="ARBA" id="ARBA00022801"/>
    </source>
</evidence>
<protein>
    <submittedName>
        <fullName evidence="5">Glycoside hydrolase family 28 protein</fullName>
    </submittedName>
</protein>
<reference evidence="6" key="1">
    <citation type="submission" date="2023-07" db="EMBL/GenBank/DDBJ databases">
        <title>Novel Mycoplasma species identified in domestic and wild animals.</title>
        <authorList>
            <person name="Volokhov D.V."/>
            <person name="Furtak V.A."/>
            <person name="Zagorodnyaya T.A."/>
        </authorList>
    </citation>
    <scope>NUCLEOTIDE SEQUENCE [LARGE SCALE GENOMIC DNA]</scope>
    <source>
        <strain evidence="6">92-19</strain>
    </source>
</reference>
<dbReference type="RefSeq" id="WP_262096285.1">
    <property type="nucleotide sequence ID" value="NZ_JAOEGN010000008.1"/>
</dbReference>
<organism evidence="5 6">
    <name type="scientific">Paracholeplasma vituli</name>
    <dbReference type="NCBI Taxonomy" id="69473"/>
    <lineage>
        <taxon>Bacteria</taxon>
        <taxon>Bacillati</taxon>
        <taxon>Mycoplasmatota</taxon>
        <taxon>Mollicutes</taxon>
        <taxon>Acholeplasmatales</taxon>
        <taxon>Acholeplasmataceae</taxon>
        <taxon>Paracholeplasma</taxon>
    </lineage>
</organism>
<keyword evidence="3 4" id="KW-0326">Glycosidase</keyword>
<evidence type="ECO:0000256" key="3">
    <source>
        <dbReference type="ARBA" id="ARBA00023295"/>
    </source>
</evidence>
<dbReference type="Proteomes" id="UP001209076">
    <property type="component" value="Unassembled WGS sequence"/>
</dbReference>
<sequence length="516" mass="58305">MFKLIFKSSRSFTFELENNDIYYSKAPFDVNVNGTLVLNNVKTNVFSVYGLEPDTKYTIQVGQAQSIYQTDSESISMDVIEFGAKGDGITFDTMAIQTAINSAPKQARIYIPKGTYLVGPIFLKSDITIELDKEATLIYLTDRNQYPILPARFQKRDGTYHEMASWEGVPAPQFASMITGLHVENVKIIGQGVFDGNAQNGDWWIKHKIMRGAWRPNGLFLVHSKNVALQGVTVKNTPSWNLHPYFSEFIDFIDLKIESPKDSPNTDGCDPESCKDVRIIGVEFSVGDDCIALKSGKIELGRTYKQPCERVIIRNCMMKYGHGAVVLGSEMSGGMKDIQVSQCYFLDTDRGLRIKTRRGRGKDAVIDGITFTDIYMKGVLTPLVMNMYYFCDDDGKTEYVWSKEALPLDDRTPFLGEFKFKNMVCDDVHVAAGFFYGLPEQPIRKIELDNITFNYAENPESGIPAMMSFEEPRTKQGLYFNYVNEVKLTGVKIGHTNGEKVEFFHVKNKEIKDSTL</sequence>
<evidence type="ECO:0000256" key="1">
    <source>
        <dbReference type="ARBA" id="ARBA00008834"/>
    </source>
</evidence>
<keyword evidence="6" id="KW-1185">Reference proteome</keyword>
<evidence type="ECO:0000313" key="5">
    <source>
        <dbReference type="EMBL" id="MCU0105022.1"/>
    </source>
</evidence>
<evidence type="ECO:0000256" key="4">
    <source>
        <dbReference type="RuleBase" id="RU361169"/>
    </source>
</evidence>
<dbReference type="InterPro" id="IPR011050">
    <property type="entry name" value="Pectin_lyase_fold/virulence"/>
</dbReference>
<dbReference type="InterPro" id="IPR051801">
    <property type="entry name" value="GH28_Enzymes"/>
</dbReference>
<dbReference type="GO" id="GO:0016787">
    <property type="term" value="F:hydrolase activity"/>
    <property type="evidence" value="ECO:0007669"/>
    <property type="project" value="UniProtKB-KW"/>
</dbReference>
<dbReference type="Pfam" id="PF00295">
    <property type="entry name" value="Glyco_hydro_28"/>
    <property type="match status" value="1"/>
</dbReference>
<comment type="caution">
    <text evidence="5">The sequence shown here is derived from an EMBL/GenBank/DDBJ whole genome shotgun (WGS) entry which is preliminary data.</text>
</comment>
<dbReference type="InterPro" id="IPR000743">
    <property type="entry name" value="Glyco_hydro_28"/>
</dbReference>
<gene>
    <name evidence="5" type="ORF">N7603_05070</name>
</gene>
<accession>A0ABT2PZ70</accession>
<dbReference type="Gene3D" id="2.160.20.10">
    <property type="entry name" value="Single-stranded right-handed beta-helix, Pectin lyase-like"/>
    <property type="match status" value="1"/>
</dbReference>